<name>A0A0F7TZY1_PENBI</name>
<evidence type="ECO:0000259" key="1">
    <source>
        <dbReference type="Pfam" id="PF01814"/>
    </source>
</evidence>
<dbReference type="EMBL" id="CDHK01000015">
    <property type="protein sequence ID" value="CEJ62269.1"/>
    <property type="molecule type" value="Genomic_DNA"/>
</dbReference>
<dbReference type="Proteomes" id="UP000042958">
    <property type="component" value="Unassembled WGS sequence"/>
</dbReference>
<keyword evidence="3" id="KW-1185">Reference proteome</keyword>
<accession>A0A0F7TZY1</accession>
<reference evidence="3" key="1">
    <citation type="journal article" date="2015" name="Genome Announc.">
        <title>Draft genome sequence of the fungus Penicillium brasilianum MG11.</title>
        <authorList>
            <person name="Horn F."/>
            <person name="Linde J."/>
            <person name="Mattern D.J."/>
            <person name="Walther G."/>
            <person name="Guthke R."/>
            <person name="Brakhage A.A."/>
            <person name="Valiante V."/>
        </authorList>
    </citation>
    <scope>NUCLEOTIDE SEQUENCE [LARGE SCALE GENOMIC DNA]</scope>
    <source>
        <strain evidence="3">MG11</strain>
    </source>
</reference>
<dbReference type="InterPro" id="IPR012312">
    <property type="entry name" value="Hemerythrin-like"/>
</dbReference>
<dbReference type="Gene3D" id="1.20.120.520">
    <property type="entry name" value="nmb1532 protein domain like"/>
    <property type="match status" value="1"/>
</dbReference>
<feature type="domain" description="Hemerythrin-like" evidence="1">
    <location>
        <begin position="4"/>
        <end position="114"/>
    </location>
</feature>
<protein>
    <recommendedName>
        <fullName evidence="1">Hemerythrin-like domain-containing protein</fullName>
    </recommendedName>
</protein>
<dbReference type="STRING" id="104259.A0A0F7TZY1"/>
<dbReference type="OrthoDB" id="9983919at2759"/>
<proteinExistence type="predicted"/>
<dbReference type="AlphaFoldDB" id="A0A0F7TZY1"/>
<sequence>MNRLTDVIRADHRELQASYDCLVSSDDPDEQTRFQNQLTWGLARHIVGEELVLFPALDKYLGAGEATQDRRQNQIIKEKLQVFQDLKASDPRFIPTLTILMDDLASHAEAEEDKDLVKLEGAITAEESRRLAKSFERTKWFAPTRAHPDLPDSPHRTIVELTTAPVDYLQDLFRKWPDPEDLPHLD</sequence>
<evidence type="ECO:0000313" key="2">
    <source>
        <dbReference type="EMBL" id="CEJ62269.1"/>
    </source>
</evidence>
<dbReference type="PANTHER" id="PTHR35585">
    <property type="entry name" value="HHE DOMAIN PROTEIN (AFU_ORTHOLOGUE AFUA_4G00730)"/>
    <property type="match status" value="1"/>
</dbReference>
<dbReference type="PANTHER" id="PTHR35585:SF1">
    <property type="entry name" value="HHE DOMAIN PROTEIN (AFU_ORTHOLOGUE AFUA_4G00730)"/>
    <property type="match status" value="1"/>
</dbReference>
<organism evidence="2 3">
    <name type="scientific">Penicillium brasilianum</name>
    <dbReference type="NCBI Taxonomy" id="104259"/>
    <lineage>
        <taxon>Eukaryota</taxon>
        <taxon>Fungi</taxon>
        <taxon>Dikarya</taxon>
        <taxon>Ascomycota</taxon>
        <taxon>Pezizomycotina</taxon>
        <taxon>Eurotiomycetes</taxon>
        <taxon>Eurotiomycetidae</taxon>
        <taxon>Eurotiales</taxon>
        <taxon>Aspergillaceae</taxon>
        <taxon>Penicillium</taxon>
    </lineage>
</organism>
<dbReference type="Pfam" id="PF01814">
    <property type="entry name" value="Hemerythrin"/>
    <property type="match status" value="1"/>
</dbReference>
<evidence type="ECO:0000313" key="3">
    <source>
        <dbReference type="Proteomes" id="UP000042958"/>
    </source>
</evidence>
<gene>
    <name evidence="2" type="ORF">PMG11_10772</name>
</gene>